<keyword evidence="3" id="KW-1185">Reference proteome</keyword>
<dbReference type="RefSeq" id="WP_128783034.1">
    <property type="nucleotide sequence ID" value="NZ_RJLM01000002.1"/>
</dbReference>
<feature type="chain" id="PRO_5018538509" evidence="1">
    <location>
        <begin position="20"/>
        <end position="336"/>
    </location>
</feature>
<organism evidence="2 3">
    <name type="scientific">Photobacterium chitinilyticum</name>
    <dbReference type="NCBI Taxonomy" id="2485123"/>
    <lineage>
        <taxon>Bacteria</taxon>
        <taxon>Pseudomonadati</taxon>
        <taxon>Pseudomonadota</taxon>
        <taxon>Gammaproteobacteria</taxon>
        <taxon>Vibrionales</taxon>
        <taxon>Vibrionaceae</taxon>
        <taxon>Photobacterium</taxon>
    </lineage>
</organism>
<dbReference type="OrthoDB" id="6199337at2"/>
<dbReference type="EMBL" id="RJLM01000002">
    <property type="protein sequence ID" value="RWX56438.1"/>
    <property type="molecule type" value="Genomic_DNA"/>
</dbReference>
<keyword evidence="1" id="KW-0732">Signal</keyword>
<name>A0A3S4TNF6_9GAMM</name>
<dbReference type="PIRSF" id="PIRSF028696">
    <property type="entry name" value="UCP028696"/>
    <property type="match status" value="1"/>
</dbReference>
<evidence type="ECO:0000256" key="1">
    <source>
        <dbReference type="SAM" id="SignalP"/>
    </source>
</evidence>
<evidence type="ECO:0000313" key="2">
    <source>
        <dbReference type="EMBL" id="RWX56438.1"/>
    </source>
</evidence>
<dbReference type="InterPro" id="IPR016896">
    <property type="entry name" value="DUF2860"/>
</dbReference>
<evidence type="ECO:0000313" key="3">
    <source>
        <dbReference type="Proteomes" id="UP000287563"/>
    </source>
</evidence>
<accession>A0A3S4TNF6</accession>
<gene>
    <name evidence="2" type="ORF">EDI28_06490</name>
</gene>
<sequence>MRYYSFLVLCAAVVPSVYAIEPIPKESGFSGFINLGAGVTSVESNTLAKFGSVELGDNTIDSLSQSPDSETAGLPVIGLEVAYTFASTRTQIFLGNQLEDYIRFDFSTRAGIRQEIGKAGVIGASFLQTPLATEVWEDPFVIGTGRSKTDRTSNGYRLIWDQVYGTALELRYSAREVDIDSERSGEALALSASDRDLLDRNGDSNRFSAEYTFKRDGLKHLITPAIAYLDEDRNGGATAYDGLSFSVNYIYLMNNRWRFVTNASFANLGYDEANPVFGTKADSERYGISFTAFYAQPFGWKGWLANAGAVWFEEDSDIDFYDASVGLINAGMLYRF</sequence>
<reference evidence="2 3" key="1">
    <citation type="submission" date="2018-11" db="EMBL/GenBank/DDBJ databases">
        <title>Photobacterium sp. BEI247 sp. nov., a marine bacterium isolated from Yongle Blue Hole in the South China Sea.</title>
        <authorList>
            <person name="Wang X."/>
        </authorList>
    </citation>
    <scope>NUCLEOTIDE SEQUENCE [LARGE SCALE GENOMIC DNA]</scope>
    <source>
        <strain evidence="3">BEI247</strain>
    </source>
</reference>
<dbReference type="AlphaFoldDB" id="A0A3S4TNF6"/>
<feature type="signal peptide" evidence="1">
    <location>
        <begin position="1"/>
        <end position="19"/>
    </location>
</feature>
<comment type="caution">
    <text evidence="2">The sequence shown here is derived from an EMBL/GenBank/DDBJ whole genome shotgun (WGS) entry which is preliminary data.</text>
</comment>
<proteinExistence type="predicted"/>
<dbReference type="Pfam" id="PF11059">
    <property type="entry name" value="DUF2860"/>
    <property type="match status" value="1"/>
</dbReference>
<protein>
    <submittedName>
        <fullName evidence="2">DUF2860 domain-containing protein</fullName>
    </submittedName>
</protein>
<dbReference type="Proteomes" id="UP000287563">
    <property type="component" value="Unassembled WGS sequence"/>
</dbReference>